<accession>A0A9Q9EQA5</accession>
<name>A0A9Q9EQA5_9PEZI</name>
<organism evidence="1 2">
    <name type="scientific">Septoria linicola</name>
    <dbReference type="NCBI Taxonomy" id="215465"/>
    <lineage>
        <taxon>Eukaryota</taxon>
        <taxon>Fungi</taxon>
        <taxon>Dikarya</taxon>
        <taxon>Ascomycota</taxon>
        <taxon>Pezizomycotina</taxon>
        <taxon>Dothideomycetes</taxon>
        <taxon>Dothideomycetidae</taxon>
        <taxon>Mycosphaerellales</taxon>
        <taxon>Mycosphaerellaceae</taxon>
        <taxon>Septoria</taxon>
    </lineage>
</organism>
<evidence type="ECO:0000313" key="2">
    <source>
        <dbReference type="Proteomes" id="UP001056384"/>
    </source>
</evidence>
<dbReference type="AlphaFoldDB" id="A0A9Q9EQA5"/>
<proteinExistence type="predicted"/>
<dbReference type="EMBL" id="CP099430">
    <property type="protein sequence ID" value="USW59611.1"/>
    <property type="molecule type" value="Genomic_DNA"/>
</dbReference>
<reference evidence="1" key="1">
    <citation type="submission" date="2022-06" db="EMBL/GenBank/DDBJ databases">
        <title>Complete genome sequences of two strains of the flax pathogen Septoria linicola.</title>
        <authorList>
            <person name="Lapalu N."/>
            <person name="Simon A."/>
            <person name="Demenou B."/>
            <person name="Paumier D."/>
            <person name="Guillot M.-P."/>
            <person name="Gout L."/>
            <person name="Valade R."/>
        </authorList>
    </citation>
    <scope>NUCLEOTIDE SEQUENCE</scope>
    <source>
        <strain evidence="1">SE15195</strain>
    </source>
</reference>
<protein>
    <submittedName>
        <fullName evidence="1">Uncharacterized protein</fullName>
    </submittedName>
</protein>
<keyword evidence="2" id="KW-1185">Reference proteome</keyword>
<sequence>MQITSAALPWSLDTSGLRANSLAVIIPSDYNHEEKQNRYV</sequence>
<evidence type="ECO:0000313" key="1">
    <source>
        <dbReference type="EMBL" id="USW59611.1"/>
    </source>
</evidence>
<dbReference type="Proteomes" id="UP001056384">
    <property type="component" value="Chromosome 13"/>
</dbReference>
<gene>
    <name evidence="1" type="ORF">Slin15195_G129300</name>
</gene>